<dbReference type="GO" id="GO:0015031">
    <property type="term" value="P:protein transport"/>
    <property type="evidence" value="ECO:0007669"/>
    <property type="project" value="UniProtKB-KW"/>
</dbReference>
<keyword evidence="13" id="KW-0333">Golgi apparatus</keyword>
<feature type="chain" id="PRO_5019273909" description="Autophagy-related protein 27" evidence="20">
    <location>
        <begin position="28"/>
        <end position="423"/>
    </location>
</feature>
<evidence type="ECO:0000256" key="20">
    <source>
        <dbReference type="SAM" id="SignalP"/>
    </source>
</evidence>
<keyword evidence="9 20" id="KW-0732">Signal</keyword>
<keyword evidence="16" id="KW-1015">Disulfide bond</keyword>
<comment type="subcellular location">
    <subcellularLocation>
        <location evidence="2">Cytoplasmic vesicle membrane</location>
        <topology evidence="2">Single-pass type I membrane protein</topology>
    </subcellularLocation>
    <subcellularLocation>
        <location evidence="4">Golgi apparatus membrane</location>
        <topology evidence="4">Single-pass type I membrane protein</topology>
    </subcellularLocation>
    <subcellularLocation>
        <location evidence="1">Mitochondrion membrane</location>
        <topology evidence="1">Single-pass membrane protein</topology>
    </subcellularLocation>
    <subcellularLocation>
        <location evidence="3">Preautophagosomal structure membrane</location>
        <topology evidence="3">Single-pass type I membrane protein</topology>
    </subcellularLocation>
</comment>
<evidence type="ECO:0000313" key="23">
    <source>
        <dbReference type="Proteomes" id="UP000284842"/>
    </source>
</evidence>
<gene>
    <name evidence="22" type="ORF">CVT24_002985</name>
</gene>
<dbReference type="PANTHER" id="PTHR15071">
    <property type="entry name" value="MANNOSE-6-PHOSPHATE RECEPTOR FAMILY MEMBER"/>
    <property type="match status" value="1"/>
</dbReference>
<dbReference type="STRING" id="181874.A0A409W1K6"/>
<feature type="region of interest" description="Disordered" evidence="18">
    <location>
        <begin position="321"/>
        <end position="423"/>
    </location>
</feature>
<dbReference type="Gene3D" id="2.70.130.10">
    <property type="entry name" value="Mannose-6-phosphate receptor binding domain"/>
    <property type="match status" value="1"/>
</dbReference>
<keyword evidence="17" id="KW-0968">Cytoplasmic vesicle</keyword>
<feature type="compositionally biased region" description="Low complexity" evidence="18">
    <location>
        <begin position="322"/>
        <end position="333"/>
    </location>
</feature>
<dbReference type="InterPro" id="IPR018939">
    <property type="entry name" value="Autophagy-rel_prot_27"/>
</dbReference>
<dbReference type="AlphaFoldDB" id="A0A409W1K6"/>
<keyword evidence="23" id="KW-1185">Reference proteome</keyword>
<evidence type="ECO:0000256" key="10">
    <source>
        <dbReference type="ARBA" id="ARBA00022927"/>
    </source>
</evidence>
<feature type="domain" description="MRH" evidence="21">
    <location>
        <begin position="30"/>
        <end position="181"/>
    </location>
</feature>
<comment type="caution">
    <text evidence="22">The sequence shown here is derived from an EMBL/GenBank/DDBJ whole genome shotgun (WGS) entry which is preliminary data.</text>
</comment>
<evidence type="ECO:0000256" key="4">
    <source>
        <dbReference type="ARBA" id="ARBA00004614"/>
    </source>
</evidence>
<accession>A0A409W1K6</accession>
<dbReference type="GO" id="GO:0005770">
    <property type="term" value="C:late endosome"/>
    <property type="evidence" value="ECO:0007669"/>
    <property type="project" value="TreeGrafter"/>
</dbReference>
<evidence type="ECO:0000313" key="22">
    <source>
        <dbReference type="EMBL" id="PPQ72414.1"/>
    </source>
</evidence>
<evidence type="ECO:0000256" key="5">
    <source>
        <dbReference type="ARBA" id="ARBA00005363"/>
    </source>
</evidence>
<dbReference type="PANTHER" id="PTHR15071:SF0">
    <property type="entry name" value="MANNOSE 6-PHOSPHATE RECEPTOR-LIKE PROTEIN 1"/>
    <property type="match status" value="1"/>
</dbReference>
<reference evidence="22 23" key="1">
    <citation type="journal article" date="2018" name="Evol. Lett.">
        <title>Horizontal gene cluster transfer increased hallucinogenic mushroom diversity.</title>
        <authorList>
            <person name="Reynolds H.T."/>
            <person name="Vijayakumar V."/>
            <person name="Gluck-Thaler E."/>
            <person name="Korotkin H.B."/>
            <person name="Matheny P.B."/>
            <person name="Slot J.C."/>
        </authorList>
    </citation>
    <scope>NUCLEOTIDE SEQUENCE [LARGE SCALE GENOMIC DNA]</scope>
    <source>
        <strain evidence="22 23">2629</strain>
    </source>
</reference>
<dbReference type="GO" id="GO:0006914">
    <property type="term" value="P:autophagy"/>
    <property type="evidence" value="ECO:0007669"/>
    <property type="project" value="UniProtKB-KW"/>
</dbReference>
<dbReference type="Pfam" id="PF09451">
    <property type="entry name" value="ATG27"/>
    <property type="match status" value="1"/>
</dbReference>
<dbReference type="GO" id="GO:0010008">
    <property type="term" value="C:endosome membrane"/>
    <property type="evidence" value="ECO:0007669"/>
    <property type="project" value="UniProtKB-SubCell"/>
</dbReference>
<keyword evidence="10" id="KW-0653">Protein transport</keyword>
<comment type="similarity">
    <text evidence="5">Belongs to the ATG27 family.</text>
</comment>
<evidence type="ECO:0000256" key="12">
    <source>
        <dbReference type="ARBA" id="ARBA00023006"/>
    </source>
</evidence>
<dbReference type="GO" id="GO:0034045">
    <property type="term" value="C:phagophore assembly site membrane"/>
    <property type="evidence" value="ECO:0007669"/>
    <property type="project" value="UniProtKB-SubCell"/>
</dbReference>
<evidence type="ECO:0000259" key="21">
    <source>
        <dbReference type="PROSITE" id="PS51914"/>
    </source>
</evidence>
<name>A0A409W1K6_9AGAR</name>
<organism evidence="22 23">
    <name type="scientific">Panaeolus cyanescens</name>
    <dbReference type="NCBI Taxonomy" id="181874"/>
    <lineage>
        <taxon>Eukaryota</taxon>
        <taxon>Fungi</taxon>
        <taxon>Dikarya</taxon>
        <taxon>Basidiomycota</taxon>
        <taxon>Agaricomycotina</taxon>
        <taxon>Agaricomycetes</taxon>
        <taxon>Agaricomycetidae</taxon>
        <taxon>Agaricales</taxon>
        <taxon>Agaricineae</taxon>
        <taxon>Galeropsidaceae</taxon>
        <taxon>Panaeolus</taxon>
    </lineage>
</organism>
<evidence type="ECO:0000256" key="13">
    <source>
        <dbReference type="ARBA" id="ARBA00023034"/>
    </source>
</evidence>
<dbReference type="GO" id="GO:0007034">
    <property type="term" value="P:vacuolar transport"/>
    <property type="evidence" value="ECO:0007669"/>
    <property type="project" value="TreeGrafter"/>
</dbReference>
<evidence type="ECO:0000256" key="9">
    <source>
        <dbReference type="ARBA" id="ARBA00022729"/>
    </source>
</evidence>
<dbReference type="InterPro" id="IPR009011">
    <property type="entry name" value="Man6P_isomerase_rcpt-bd_dom_sf"/>
</dbReference>
<evidence type="ECO:0000256" key="6">
    <source>
        <dbReference type="ARBA" id="ARBA00013776"/>
    </source>
</evidence>
<feature type="signal peptide" evidence="20">
    <location>
        <begin position="1"/>
        <end position="27"/>
    </location>
</feature>
<protein>
    <recommendedName>
        <fullName evidence="6">Autophagy-related protein 27</fullName>
    </recommendedName>
</protein>
<feature type="region of interest" description="Disordered" evidence="18">
    <location>
        <begin position="278"/>
        <end position="306"/>
    </location>
</feature>
<dbReference type="PROSITE" id="PS51914">
    <property type="entry name" value="MRH"/>
    <property type="match status" value="1"/>
</dbReference>
<evidence type="ECO:0000256" key="18">
    <source>
        <dbReference type="SAM" id="MobiDB-lite"/>
    </source>
</evidence>
<evidence type="ECO:0000256" key="19">
    <source>
        <dbReference type="SAM" id="Phobius"/>
    </source>
</evidence>
<dbReference type="OrthoDB" id="4504960at2759"/>
<dbReference type="GO" id="GO:0031966">
    <property type="term" value="C:mitochondrial membrane"/>
    <property type="evidence" value="ECO:0007669"/>
    <property type="project" value="UniProtKB-SubCell"/>
</dbReference>
<dbReference type="Proteomes" id="UP000284842">
    <property type="component" value="Unassembled WGS sequence"/>
</dbReference>
<feature type="transmembrane region" description="Helical" evidence="19">
    <location>
        <begin position="187"/>
        <end position="212"/>
    </location>
</feature>
<dbReference type="InParanoid" id="A0A409W1K6"/>
<evidence type="ECO:0000256" key="7">
    <source>
        <dbReference type="ARBA" id="ARBA00022448"/>
    </source>
</evidence>
<dbReference type="EMBL" id="NHTK01005871">
    <property type="protein sequence ID" value="PPQ72414.1"/>
    <property type="molecule type" value="Genomic_DNA"/>
</dbReference>
<feature type="compositionally biased region" description="Acidic residues" evidence="18">
    <location>
        <begin position="361"/>
        <end position="372"/>
    </location>
</feature>
<feature type="compositionally biased region" description="Low complexity" evidence="18">
    <location>
        <begin position="397"/>
        <end position="410"/>
    </location>
</feature>
<keyword evidence="8 19" id="KW-0812">Transmembrane</keyword>
<keyword evidence="14" id="KW-0496">Mitochondrion</keyword>
<keyword evidence="11 19" id="KW-1133">Transmembrane helix</keyword>
<keyword evidence="12" id="KW-0072">Autophagy</keyword>
<evidence type="ECO:0000256" key="1">
    <source>
        <dbReference type="ARBA" id="ARBA00004304"/>
    </source>
</evidence>
<evidence type="ECO:0000256" key="8">
    <source>
        <dbReference type="ARBA" id="ARBA00022692"/>
    </source>
</evidence>
<evidence type="ECO:0000256" key="16">
    <source>
        <dbReference type="ARBA" id="ARBA00023157"/>
    </source>
</evidence>
<sequence length="423" mass="45775">MFDWYKSRKISFISLFLLLCCTISAYGDGRPCTTTENGKIYDLSPLTLSKDYDIKLPSGLTLSINICQNVKSELWGLKDGLKQEDVGGFVRRAHGDFAIGKVNSSLTIVDGRPRLSLSEGSRCMVDNKATDIRASSIIEFNCDSSMFGPGRPRLVAQLPPGDDEAGCAFVIEWTTPYACPSSQGGGFWGFIAILAAVFLVLLMTYTVLGTLYNRYVLQLRGFDQIPQFSIESMKYHGSEALDWIRDIAAQFNIGTGGHSHGNYDSLPSAGIRTPNPVSHQAQVGGLGPQDLESTGQQNGFVRPQRIPSTVNPFQRAEINPVSHHSQSLSFSASNPQSPPSLAHPQPQTPTQPIRQSGNEFTLDDEDDGEELVDVNPPQSSSSPPSQTTPTATNIPHAPTTPTSTNTAAAARGRDLGEEGNIQL</sequence>
<evidence type="ECO:0000256" key="17">
    <source>
        <dbReference type="ARBA" id="ARBA00023329"/>
    </source>
</evidence>
<evidence type="ECO:0000256" key="3">
    <source>
        <dbReference type="ARBA" id="ARBA00004472"/>
    </source>
</evidence>
<proteinExistence type="inferred from homology"/>
<dbReference type="SUPFAM" id="SSF50911">
    <property type="entry name" value="Mannose 6-phosphate receptor domain"/>
    <property type="match status" value="1"/>
</dbReference>
<dbReference type="InterPro" id="IPR044865">
    <property type="entry name" value="MRH_dom"/>
</dbReference>
<keyword evidence="7" id="KW-0813">Transport</keyword>
<dbReference type="GO" id="GO:0000139">
    <property type="term" value="C:Golgi membrane"/>
    <property type="evidence" value="ECO:0007669"/>
    <property type="project" value="UniProtKB-SubCell"/>
</dbReference>
<evidence type="ECO:0000256" key="11">
    <source>
        <dbReference type="ARBA" id="ARBA00022989"/>
    </source>
</evidence>
<keyword evidence="15 19" id="KW-0472">Membrane</keyword>
<evidence type="ECO:0000256" key="2">
    <source>
        <dbReference type="ARBA" id="ARBA00004358"/>
    </source>
</evidence>
<evidence type="ECO:0000256" key="15">
    <source>
        <dbReference type="ARBA" id="ARBA00023136"/>
    </source>
</evidence>
<feature type="compositionally biased region" description="Low complexity" evidence="18">
    <location>
        <begin position="373"/>
        <end position="390"/>
    </location>
</feature>
<evidence type="ECO:0000256" key="14">
    <source>
        <dbReference type="ARBA" id="ARBA00023128"/>
    </source>
</evidence>